<evidence type="ECO:0000256" key="2">
    <source>
        <dbReference type="PIRSR" id="PIRSR015753-2"/>
    </source>
</evidence>
<dbReference type="Proteomes" id="UP000077266">
    <property type="component" value="Unassembled WGS sequence"/>
</dbReference>
<reference evidence="5 6" key="1">
    <citation type="journal article" date="2016" name="Mol. Biol. Evol.">
        <title>Comparative Genomics of Early-Diverging Mushroom-Forming Fungi Provides Insights into the Origins of Lignocellulose Decay Capabilities.</title>
        <authorList>
            <person name="Nagy L.G."/>
            <person name="Riley R."/>
            <person name="Tritt A."/>
            <person name="Adam C."/>
            <person name="Daum C."/>
            <person name="Floudas D."/>
            <person name="Sun H."/>
            <person name="Yadav J.S."/>
            <person name="Pangilinan J."/>
            <person name="Larsson K.H."/>
            <person name="Matsuura K."/>
            <person name="Barry K."/>
            <person name="Labutti K."/>
            <person name="Kuo R."/>
            <person name="Ohm R.A."/>
            <person name="Bhattacharya S.S."/>
            <person name="Shirouzu T."/>
            <person name="Yoshinaga Y."/>
            <person name="Martin F.M."/>
            <person name="Grigoriev I.V."/>
            <person name="Hibbett D.S."/>
        </authorList>
    </citation>
    <scope>NUCLEOTIDE SEQUENCE [LARGE SCALE GENOMIC DNA]</scope>
    <source>
        <strain evidence="5 6">HHB12029</strain>
    </source>
</reference>
<dbReference type="InterPro" id="IPR040079">
    <property type="entry name" value="Glutathione_S-Trfase"/>
</dbReference>
<evidence type="ECO:0000256" key="1">
    <source>
        <dbReference type="PIRSR" id="PIRSR015753-1"/>
    </source>
</evidence>
<dbReference type="GO" id="GO:0005737">
    <property type="term" value="C:cytoplasm"/>
    <property type="evidence" value="ECO:0007669"/>
    <property type="project" value="TreeGrafter"/>
</dbReference>
<dbReference type="AlphaFoldDB" id="A0A165FIK9"/>
<dbReference type="InParanoid" id="A0A165FIK9"/>
<dbReference type="InterPro" id="IPR036249">
    <property type="entry name" value="Thioredoxin-like_sf"/>
</dbReference>
<feature type="binding site" evidence="2">
    <location>
        <position position="91"/>
    </location>
    <ligand>
        <name>glutathione</name>
        <dbReference type="ChEBI" id="CHEBI:57925"/>
    </ligand>
</feature>
<dbReference type="PANTHER" id="PTHR32419">
    <property type="entry name" value="GLUTATHIONYL-HYDROQUINONE REDUCTASE"/>
    <property type="match status" value="1"/>
</dbReference>
<gene>
    <name evidence="5" type="ORF">EXIGLDRAFT_838786</name>
</gene>
<dbReference type="PIRSF" id="PIRSF015753">
    <property type="entry name" value="GST"/>
    <property type="match status" value="1"/>
</dbReference>
<feature type="site" description="Lowers pKa of active site Cys" evidence="3">
    <location>
        <position position="294"/>
    </location>
</feature>
<keyword evidence="6" id="KW-1185">Reference proteome</keyword>
<dbReference type="SFLD" id="SFLDG01148">
    <property type="entry name" value="Xi_(cytGST)"/>
    <property type="match status" value="1"/>
</dbReference>
<dbReference type="Pfam" id="PF13409">
    <property type="entry name" value="GST_N_2"/>
    <property type="match status" value="1"/>
</dbReference>
<dbReference type="PANTHER" id="PTHR32419:SF6">
    <property type="entry name" value="GLUTATHIONE S-TRANSFERASE OMEGA-LIKE 1-RELATED"/>
    <property type="match status" value="1"/>
</dbReference>
<dbReference type="FunCoup" id="A0A165FIK9">
    <property type="interactions" value="244"/>
</dbReference>
<feature type="active site" description="Proton donor/acceptor" evidence="1">
    <location>
        <position position="191"/>
    </location>
</feature>
<dbReference type="InterPro" id="IPR010987">
    <property type="entry name" value="Glutathione-S-Trfase_C-like"/>
</dbReference>
<name>A0A165FIK9_EXIGL</name>
<dbReference type="OrthoDB" id="2309723at2759"/>
<organism evidence="5 6">
    <name type="scientific">Exidia glandulosa HHB12029</name>
    <dbReference type="NCBI Taxonomy" id="1314781"/>
    <lineage>
        <taxon>Eukaryota</taxon>
        <taxon>Fungi</taxon>
        <taxon>Dikarya</taxon>
        <taxon>Basidiomycota</taxon>
        <taxon>Agaricomycotina</taxon>
        <taxon>Agaricomycetes</taxon>
        <taxon>Auriculariales</taxon>
        <taxon>Exidiaceae</taxon>
        <taxon>Exidia</taxon>
    </lineage>
</organism>
<dbReference type="GO" id="GO:0004364">
    <property type="term" value="F:glutathione transferase activity"/>
    <property type="evidence" value="ECO:0007669"/>
    <property type="project" value="InterPro"/>
</dbReference>
<feature type="active site" description="Nucleophile" evidence="1">
    <location>
        <position position="58"/>
    </location>
</feature>
<dbReference type="Gene3D" id="3.40.30.10">
    <property type="entry name" value="Glutaredoxin"/>
    <property type="match status" value="1"/>
</dbReference>
<evidence type="ECO:0000313" key="6">
    <source>
        <dbReference type="Proteomes" id="UP000077266"/>
    </source>
</evidence>
<dbReference type="Gene3D" id="1.20.1050.10">
    <property type="match status" value="1"/>
</dbReference>
<evidence type="ECO:0000256" key="3">
    <source>
        <dbReference type="PIRSR" id="PIRSR015753-3"/>
    </source>
</evidence>
<feature type="site" description="Lowers pKa of active site Cys" evidence="3">
    <location>
        <position position="249"/>
    </location>
</feature>
<dbReference type="CDD" id="cd03190">
    <property type="entry name" value="GST_C_Omega_like"/>
    <property type="match status" value="1"/>
</dbReference>
<feature type="domain" description="GST C-terminal" evidence="4">
    <location>
        <begin position="168"/>
        <end position="294"/>
    </location>
</feature>
<dbReference type="InterPro" id="IPR016639">
    <property type="entry name" value="GST_Omega/GSH"/>
</dbReference>
<dbReference type="PROSITE" id="PS50405">
    <property type="entry name" value="GST_CTER"/>
    <property type="match status" value="1"/>
</dbReference>
<protein>
    <recommendedName>
        <fullName evidence="4">GST C-terminal domain-containing protein</fullName>
    </recommendedName>
</protein>
<feature type="binding site" evidence="2">
    <location>
        <begin position="141"/>
        <end position="142"/>
    </location>
    <ligand>
        <name>glutathione</name>
        <dbReference type="ChEBI" id="CHEBI:57925"/>
    </ligand>
</feature>
<evidence type="ECO:0000313" key="5">
    <source>
        <dbReference type="EMBL" id="KZV89057.1"/>
    </source>
</evidence>
<dbReference type="EMBL" id="KV426083">
    <property type="protein sequence ID" value="KZV89057.1"/>
    <property type="molecule type" value="Genomic_DNA"/>
</dbReference>
<dbReference type="SFLD" id="SFLDS00019">
    <property type="entry name" value="Glutathione_Transferase_(cytos"/>
    <property type="match status" value="1"/>
</dbReference>
<dbReference type="SFLD" id="SFLDG01206">
    <property type="entry name" value="Xi.1"/>
    <property type="match status" value="1"/>
</dbReference>
<dbReference type="InterPro" id="IPR036282">
    <property type="entry name" value="Glutathione-S-Trfase_C_sf"/>
</dbReference>
<dbReference type="Pfam" id="PF13410">
    <property type="entry name" value="GST_C_2"/>
    <property type="match status" value="1"/>
</dbReference>
<dbReference type="SUPFAM" id="SSF47616">
    <property type="entry name" value="GST C-terminal domain-like"/>
    <property type="match status" value="1"/>
</dbReference>
<sequence length="318" mass="35992">MSSARDISHQVDIGKFKNAEDGAFKRAPSSFRDAISAAPGAKYAPESGRYHLYVSYACPWATRTLIVRKLKGLEQHIGVTVVSPRMGSNGWPLGDVDAFPGADKDPYEGAQHIKDLYLKVEPEFTVPVLWDTKTKSIVNNESSEIIRMLNTEFNAIIPADKASVDLYPEHLRKEIDGVNEWVYDTVNNGVYRSGFATTPEAYTAAVTALFKSLDRLEGMLKGKDYVVGDVLTEADVRLFVTIIRFDPVYVGHFKCNLRTIRDGYPELNRWMKNLYWNNNAFQSTTNFDHIKTHYYWSHPHINPTRIVPLGPEPHIQPL</sequence>
<evidence type="ECO:0000259" key="4">
    <source>
        <dbReference type="PROSITE" id="PS50405"/>
    </source>
</evidence>
<proteinExistence type="predicted"/>
<dbReference type="InterPro" id="IPR047047">
    <property type="entry name" value="GST_Omega-like_C"/>
</dbReference>
<dbReference type="InterPro" id="IPR004045">
    <property type="entry name" value="Glutathione_S-Trfase_N"/>
</dbReference>
<accession>A0A165FIK9</accession>
<dbReference type="SUPFAM" id="SSF52833">
    <property type="entry name" value="Thioredoxin-like"/>
    <property type="match status" value="1"/>
</dbReference>
<dbReference type="STRING" id="1314781.A0A165FIK9"/>